<evidence type="ECO:0000256" key="3">
    <source>
        <dbReference type="ARBA" id="ARBA00022741"/>
    </source>
</evidence>
<dbReference type="PANTHER" id="PTHR43335:SF2">
    <property type="entry name" value="ABC TRANSPORTER, ATP-BINDING PROTEIN"/>
    <property type="match status" value="1"/>
</dbReference>
<feature type="domain" description="ABC transporter" evidence="5">
    <location>
        <begin position="20"/>
        <end position="251"/>
    </location>
</feature>
<dbReference type="Gene3D" id="3.40.50.300">
    <property type="entry name" value="P-loop containing nucleotide triphosphate hydrolases"/>
    <property type="match status" value="1"/>
</dbReference>
<dbReference type="InterPro" id="IPR003439">
    <property type="entry name" value="ABC_transporter-like_ATP-bd"/>
</dbReference>
<protein>
    <submittedName>
        <fullName evidence="6">ATP-binding cassette domain-containing protein</fullName>
    </submittedName>
</protein>
<evidence type="ECO:0000256" key="4">
    <source>
        <dbReference type="ARBA" id="ARBA00022840"/>
    </source>
</evidence>
<name>A0A6P0HL98_9ACTN</name>
<evidence type="ECO:0000256" key="2">
    <source>
        <dbReference type="ARBA" id="ARBA00022448"/>
    </source>
</evidence>
<keyword evidence="2" id="KW-0813">Transport</keyword>
<keyword evidence="7" id="KW-1185">Reference proteome</keyword>
<dbReference type="AlphaFoldDB" id="A0A6P0HL98"/>
<keyword evidence="4 6" id="KW-0067">ATP-binding</keyword>
<dbReference type="PROSITE" id="PS50893">
    <property type="entry name" value="ABC_TRANSPORTER_2"/>
    <property type="match status" value="1"/>
</dbReference>
<evidence type="ECO:0000313" key="6">
    <source>
        <dbReference type="EMBL" id="NEN79479.1"/>
    </source>
</evidence>
<reference evidence="6 7" key="1">
    <citation type="journal article" date="2014" name="Int. J. Syst. Evol. Microbiol.">
        <title>Nocardioides zeae sp. nov., isolated from the stem of Zea mays.</title>
        <authorList>
            <person name="Glaeser S.P."/>
            <person name="McInroy J.A."/>
            <person name="Busse H.J."/>
            <person name="Kampfer P."/>
        </authorList>
    </citation>
    <scope>NUCLEOTIDE SEQUENCE [LARGE SCALE GENOMIC DNA]</scope>
    <source>
        <strain evidence="6 7">JCM 30728</strain>
    </source>
</reference>
<comment type="similarity">
    <text evidence="1">Belongs to the ABC transporter superfamily.</text>
</comment>
<dbReference type="GO" id="GO:0016887">
    <property type="term" value="F:ATP hydrolysis activity"/>
    <property type="evidence" value="ECO:0007669"/>
    <property type="project" value="InterPro"/>
</dbReference>
<dbReference type="InterPro" id="IPR017871">
    <property type="entry name" value="ABC_transporter-like_CS"/>
</dbReference>
<dbReference type="Proteomes" id="UP000468687">
    <property type="component" value="Unassembled WGS sequence"/>
</dbReference>
<dbReference type="EMBL" id="JAAGXA010000010">
    <property type="protein sequence ID" value="NEN79479.1"/>
    <property type="molecule type" value="Genomic_DNA"/>
</dbReference>
<evidence type="ECO:0000259" key="5">
    <source>
        <dbReference type="PROSITE" id="PS50893"/>
    </source>
</evidence>
<dbReference type="InterPro" id="IPR027417">
    <property type="entry name" value="P-loop_NTPase"/>
</dbReference>
<dbReference type="RefSeq" id="WP_163773033.1">
    <property type="nucleotide sequence ID" value="NZ_JAAGXA010000010.1"/>
</dbReference>
<dbReference type="PANTHER" id="PTHR43335">
    <property type="entry name" value="ABC TRANSPORTER, ATP-BINDING PROTEIN"/>
    <property type="match status" value="1"/>
</dbReference>
<dbReference type="PROSITE" id="PS00211">
    <property type="entry name" value="ABC_TRANSPORTER_1"/>
    <property type="match status" value="1"/>
</dbReference>
<accession>A0A6P0HL98</accession>
<proteinExistence type="inferred from homology"/>
<organism evidence="6 7">
    <name type="scientific">Nocardioides zeae</name>
    <dbReference type="NCBI Taxonomy" id="1457234"/>
    <lineage>
        <taxon>Bacteria</taxon>
        <taxon>Bacillati</taxon>
        <taxon>Actinomycetota</taxon>
        <taxon>Actinomycetes</taxon>
        <taxon>Propionibacteriales</taxon>
        <taxon>Nocardioidaceae</taxon>
        <taxon>Nocardioides</taxon>
    </lineage>
</organism>
<dbReference type="SMART" id="SM00382">
    <property type="entry name" value="AAA"/>
    <property type="match status" value="1"/>
</dbReference>
<gene>
    <name evidence="6" type="ORF">G3T38_14450</name>
</gene>
<dbReference type="GO" id="GO:0005524">
    <property type="term" value="F:ATP binding"/>
    <property type="evidence" value="ECO:0007669"/>
    <property type="project" value="UniProtKB-KW"/>
</dbReference>
<dbReference type="InterPro" id="IPR003593">
    <property type="entry name" value="AAA+_ATPase"/>
</dbReference>
<comment type="caution">
    <text evidence="6">The sequence shown here is derived from an EMBL/GenBank/DDBJ whole genome shotgun (WGS) entry which is preliminary data.</text>
</comment>
<keyword evidence="3" id="KW-0547">Nucleotide-binding</keyword>
<evidence type="ECO:0000256" key="1">
    <source>
        <dbReference type="ARBA" id="ARBA00005417"/>
    </source>
</evidence>
<sequence length="266" mass="27850">MPTSPADRIQNPSPGGAALISIEGVSAGYGSTLALSGVSFSVGAGVCALLGPNGAGKTTLLNSIVGVKRFDGRIEVGGREIRPVRPLNWNHGVSKVGYLPQTFSTAPTLSVDEVATYAAWCNGLGRKAARSASVEALHTVDLAEKRTSKVRTLSGGERQRLGLACAIAHQPSTLLLDEPTVGLDPSQRANLRDYLARVARDRCVILATHLLEDVRVTAGRVVILAAGRVAFDGTTSELAAHGEAGRRDLESDLESGYRRLVEGSDG</sequence>
<evidence type="ECO:0000313" key="7">
    <source>
        <dbReference type="Proteomes" id="UP000468687"/>
    </source>
</evidence>
<dbReference type="Pfam" id="PF00005">
    <property type="entry name" value="ABC_tran"/>
    <property type="match status" value="1"/>
</dbReference>
<dbReference type="SUPFAM" id="SSF52540">
    <property type="entry name" value="P-loop containing nucleoside triphosphate hydrolases"/>
    <property type="match status" value="1"/>
</dbReference>